<comment type="caution">
    <text evidence="3">The sequence shown here is derived from an EMBL/GenBank/DDBJ whole genome shotgun (WGS) entry which is preliminary data.</text>
</comment>
<keyword evidence="1" id="KW-0106">Calcium</keyword>
<feature type="domain" description="EF-hand" evidence="2">
    <location>
        <begin position="46"/>
        <end position="81"/>
    </location>
</feature>
<proteinExistence type="predicted"/>
<name>A0A835XS08_9CHLO</name>
<sequence>MRAWNELDTEAKQELKLVFKQGDKDGDNTWSREELKQFLETNFGPDQAARLQDLWSLVDADGDGSLDFYEVGTLVYVVGLEKTSCGLCREPIFDDAMRACRTCCAQHVQCNGQRPDGWVAVCEGCYGKQRSRDCCPNDPSHVLEVVPHDPFVTLTESPLYRELALASRSFRSSYGPLPPPTPPQQPHGLVSCQCCNTSHALVPGYLKGSGGSHMVPAPGGWGYICELCAVWMCESCGTQGCDVHHPQVGKWRKTLVHVDKCTRVGEGRWRFDARSLATASADTSRPHCPTCQVTFPHAAAAQQAQEAAAQQAAAAQEAAAKQAAQAAAAQAAAQHTAAAQAAAQAAQQAAEVHRAQMKVEFKAELRKEQKKEARNELLVKGVVVGVAAAAGCSIM</sequence>
<dbReference type="InterPro" id="IPR002048">
    <property type="entry name" value="EF_hand_dom"/>
</dbReference>
<dbReference type="SMART" id="SM00054">
    <property type="entry name" value="EFh"/>
    <property type="match status" value="2"/>
</dbReference>
<dbReference type="OrthoDB" id="8785703at2759"/>
<dbReference type="PROSITE" id="PS00018">
    <property type="entry name" value="EF_HAND_1"/>
    <property type="match status" value="1"/>
</dbReference>
<keyword evidence="4" id="KW-1185">Reference proteome</keyword>
<dbReference type="Gene3D" id="1.10.238.10">
    <property type="entry name" value="EF-hand"/>
    <property type="match status" value="1"/>
</dbReference>
<protein>
    <recommendedName>
        <fullName evidence="2">EF-hand domain-containing protein</fullName>
    </recommendedName>
</protein>
<feature type="domain" description="EF-hand" evidence="2">
    <location>
        <begin position="10"/>
        <end position="45"/>
    </location>
</feature>
<dbReference type="EMBL" id="JAEHOE010000077">
    <property type="protein sequence ID" value="KAG2489031.1"/>
    <property type="molecule type" value="Genomic_DNA"/>
</dbReference>
<dbReference type="PROSITE" id="PS50222">
    <property type="entry name" value="EF_HAND_2"/>
    <property type="match status" value="2"/>
</dbReference>
<gene>
    <name evidence="3" type="ORF">HYH03_012469</name>
</gene>
<dbReference type="InterPro" id="IPR018247">
    <property type="entry name" value="EF_Hand_1_Ca_BS"/>
</dbReference>
<dbReference type="InterPro" id="IPR011992">
    <property type="entry name" value="EF-hand-dom_pair"/>
</dbReference>
<evidence type="ECO:0000259" key="2">
    <source>
        <dbReference type="PROSITE" id="PS50222"/>
    </source>
</evidence>
<accession>A0A835XS08</accession>
<dbReference type="AlphaFoldDB" id="A0A835XS08"/>
<dbReference type="Proteomes" id="UP000612055">
    <property type="component" value="Unassembled WGS sequence"/>
</dbReference>
<evidence type="ECO:0000313" key="4">
    <source>
        <dbReference type="Proteomes" id="UP000612055"/>
    </source>
</evidence>
<dbReference type="CDD" id="cd00051">
    <property type="entry name" value="EFh"/>
    <property type="match status" value="1"/>
</dbReference>
<evidence type="ECO:0000256" key="1">
    <source>
        <dbReference type="ARBA" id="ARBA00022837"/>
    </source>
</evidence>
<evidence type="ECO:0000313" key="3">
    <source>
        <dbReference type="EMBL" id="KAG2489031.1"/>
    </source>
</evidence>
<reference evidence="3" key="1">
    <citation type="journal article" date="2020" name="bioRxiv">
        <title>Comparative genomics of Chlamydomonas.</title>
        <authorList>
            <person name="Craig R.J."/>
            <person name="Hasan A.R."/>
            <person name="Ness R.W."/>
            <person name="Keightley P.D."/>
        </authorList>
    </citation>
    <scope>NUCLEOTIDE SEQUENCE</scope>
    <source>
        <strain evidence="3">CCAP 11/70</strain>
    </source>
</reference>
<dbReference type="GO" id="GO:0005509">
    <property type="term" value="F:calcium ion binding"/>
    <property type="evidence" value="ECO:0007669"/>
    <property type="project" value="InterPro"/>
</dbReference>
<organism evidence="3 4">
    <name type="scientific">Edaphochlamys debaryana</name>
    <dbReference type="NCBI Taxonomy" id="47281"/>
    <lineage>
        <taxon>Eukaryota</taxon>
        <taxon>Viridiplantae</taxon>
        <taxon>Chlorophyta</taxon>
        <taxon>core chlorophytes</taxon>
        <taxon>Chlorophyceae</taxon>
        <taxon>CS clade</taxon>
        <taxon>Chlamydomonadales</taxon>
        <taxon>Chlamydomonadales incertae sedis</taxon>
        <taxon>Edaphochlamys</taxon>
    </lineage>
</organism>
<dbReference type="SUPFAM" id="SSF47473">
    <property type="entry name" value="EF-hand"/>
    <property type="match status" value="1"/>
</dbReference>